<evidence type="ECO:0000259" key="4">
    <source>
        <dbReference type="Pfam" id="PF00891"/>
    </source>
</evidence>
<dbReference type="PANTHER" id="PTHR43712:SF2">
    <property type="entry name" value="O-METHYLTRANSFERASE CICE"/>
    <property type="match status" value="1"/>
</dbReference>
<proteinExistence type="predicted"/>
<dbReference type="Pfam" id="PF00891">
    <property type="entry name" value="Methyltransf_2"/>
    <property type="match status" value="1"/>
</dbReference>
<evidence type="ECO:0000256" key="2">
    <source>
        <dbReference type="ARBA" id="ARBA00022679"/>
    </source>
</evidence>
<evidence type="ECO:0000313" key="7">
    <source>
        <dbReference type="Proteomes" id="UP001304461"/>
    </source>
</evidence>
<dbReference type="Gene3D" id="3.40.50.150">
    <property type="entry name" value="Vaccinia Virus protein VP39"/>
    <property type="match status" value="1"/>
</dbReference>
<dbReference type="Pfam" id="PF08100">
    <property type="entry name" value="Dimerisation"/>
    <property type="match status" value="1"/>
</dbReference>
<dbReference type="SUPFAM" id="SSF53335">
    <property type="entry name" value="S-adenosyl-L-methionine-dependent methyltransferases"/>
    <property type="match status" value="1"/>
</dbReference>
<keyword evidence="7" id="KW-1185">Reference proteome</keyword>
<feature type="domain" description="O-methyltransferase C-terminal" evidence="4">
    <location>
        <begin position="113"/>
        <end position="317"/>
    </location>
</feature>
<evidence type="ECO:0000256" key="3">
    <source>
        <dbReference type="ARBA" id="ARBA00022691"/>
    </source>
</evidence>
<keyword evidence="3" id="KW-0949">S-adenosyl-L-methionine</keyword>
<dbReference type="PANTHER" id="PTHR43712">
    <property type="entry name" value="PUTATIVE (AFU_ORTHOLOGUE AFUA_4G14580)-RELATED"/>
    <property type="match status" value="1"/>
</dbReference>
<reference evidence="6 7" key="1">
    <citation type="submission" date="2023-12" db="EMBL/GenBank/DDBJ databases">
        <title>Baltic Sea Cyanobacteria.</title>
        <authorList>
            <person name="Delbaje E."/>
            <person name="Fewer D.P."/>
            <person name="Shishido T.K."/>
        </authorList>
    </citation>
    <scope>NUCLEOTIDE SEQUENCE [LARGE SCALE GENOMIC DNA]</scope>
    <source>
        <strain evidence="6 7">UHCC 0139</strain>
    </source>
</reference>
<dbReference type="InterPro" id="IPR016461">
    <property type="entry name" value="COMT-like"/>
</dbReference>
<keyword evidence="1 6" id="KW-0489">Methyltransferase</keyword>
<organism evidence="6 7">
    <name type="scientific">Cyanobium gracile UHCC 0139</name>
    <dbReference type="NCBI Taxonomy" id="3110308"/>
    <lineage>
        <taxon>Bacteria</taxon>
        <taxon>Bacillati</taxon>
        <taxon>Cyanobacteriota</taxon>
        <taxon>Cyanophyceae</taxon>
        <taxon>Synechococcales</taxon>
        <taxon>Prochlorococcaceae</taxon>
        <taxon>Cyanobium</taxon>
    </lineage>
</organism>
<dbReference type="InterPro" id="IPR036388">
    <property type="entry name" value="WH-like_DNA-bd_sf"/>
</dbReference>
<dbReference type="PROSITE" id="PS51683">
    <property type="entry name" value="SAM_OMT_II"/>
    <property type="match status" value="1"/>
</dbReference>
<evidence type="ECO:0000313" key="6">
    <source>
        <dbReference type="EMBL" id="MEA5389944.1"/>
    </source>
</evidence>
<dbReference type="InterPro" id="IPR012967">
    <property type="entry name" value="COMT_dimerisation"/>
</dbReference>
<feature type="domain" description="O-methyltransferase dimerisation" evidence="5">
    <location>
        <begin position="12"/>
        <end position="90"/>
    </location>
</feature>
<evidence type="ECO:0000259" key="5">
    <source>
        <dbReference type="Pfam" id="PF08100"/>
    </source>
</evidence>
<keyword evidence="2" id="KW-0808">Transferase</keyword>
<dbReference type="GO" id="GO:0008168">
    <property type="term" value="F:methyltransferase activity"/>
    <property type="evidence" value="ECO:0007669"/>
    <property type="project" value="UniProtKB-KW"/>
</dbReference>
<dbReference type="SUPFAM" id="SSF46785">
    <property type="entry name" value="Winged helix' DNA-binding domain"/>
    <property type="match status" value="1"/>
</dbReference>
<protein>
    <submittedName>
        <fullName evidence="6">Methyltransferase</fullName>
    </submittedName>
</protein>
<accession>A0ABU5RQA9</accession>
<dbReference type="Gene3D" id="1.10.10.10">
    <property type="entry name" value="Winged helix-like DNA-binding domain superfamily/Winged helix DNA-binding domain"/>
    <property type="match status" value="1"/>
</dbReference>
<dbReference type="Proteomes" id="UP001304461">
    <property type="component" value="Unassembled WGS sequence"/>
</dbReference>
<name>A0ABU5RQA9_9CYAN</name>
<gene>
    <name evidence="6" type="ORF">VB738_01595</name>
</gene>
<evidence type="ECO:0000256" key="1">
    <source>
        <dbReference type="ARBA" id="ARBA00022603"/>
    </source>
</evidence>
<dbReference type="InterPro" id="IPR029063">
    <property type="entry name" value="SAM-dependent_MTases_sf"/>
</dbReference>
<dbReference type="EMBL" id="JAYGHX010000001">
    <property type="protein sequence ID" value="MEA5389944.1"/>
    <property type="molecule type" value="Genomic_DNA"/>
</dbReference>
<comment type="caution">
    <text evidence="6">The sequence shown here is derived from an EMBL/GenBank/DDBJ whole genome shotgun (WGS) entry which is preliminary data.</text>
</comment>
<dbReference type="RefSeq" id="WP_323304069.1">
    <property type="nucleotide sequence ID" value="NZ_JAYGHX010000001.1"/>
</dbReference>
<dbReference type="PIRSF" id="PIRSF005739">
    <property type="entry name" value="O-mtase"/>
    <property type="match status" value="1"/>
</dbReference>
<dbReference type="GO" id="GO:0032259">
    <property type="term" value="P:methylation"/>
    <property type="evidence" value="ECO:0007669"/>
    <property type="project" value="UniProtKB-KW"/>
</dbReference>
<sequence>MDPSADLTSRFLQLACGNWITQMLHVAAELAIADHLAAAGPDGLTAEELAGRCAADGESLFRLLRGLASLGLFAETGPRRFVLTPLAELLRSDHPGSQRQFMRMLGGEHYDAWADLLHSVRSGESAFRHHFGEPVFAWYGHNPERGAIFDGAMTDFSRVETEALLATWDFSASSHLIDVGGGRGALLQALLRHHGHLRGTLFDQPAVVAPVAVPPELEGRFTIAAGDFFAGVPAGGDTYLLKHILHDWGNEACLTILGHIRAGLAPGGRLLILEQVIPPGNDPAPGKLLDLNMLVMTEGGRERTPAAYTQLLERAGLRLVAIHPTPSPVAVVEAAAA</sequence>
<dbReference type="InterPro" id="IPR001077">
    <property type="entry name" value="COMT_C"/>
</dbReference>
<dbReference type="InterPro" id="IPR036390">
    <property type="entry name" value="WH_DNA-bd_sf"/>
</dbReference>